<gene>
    <name evidence="1" type="ORF">ST44_02240</name>
</gene>
<evidence type="ECO:0000313" key="2">
    <source>
        <dbReference type="Proteomes" id="UP000032046"/>
    </source>
</evidence>
<keyword evidence="2" id="KW-1185">Reference proteome</keyword>
<reference evidence="1 2" key="1">
    <citation type="submission" date="2015-01" db="EMBL/GenBank/DDBJ databases">
        <title>Comparative genomics of non-oral Prevotella species.</title>
        <authorList>
            <person name="Accetto T."/>
            <person name="Nograsek B."/>
            <person name="Avgustin G."/>
        </authorList>
    </citation>
    <scope>NUCLEOTIDE SEQUENCE [LARGE SCALE GENOMIC DNA]</scope>
    <source>
        <strain evidence="1 2">P5-119</strain>
    </source>
</reference>
<name>A0A0D0IWC9_9BACT</name>
<accession>A0A0D0IWC9</accession>
<sequence>MRTNDFTAKQTILGLVEVVRLEIESKKKTLSIGDEELVQKIMSKISEANKEFATEKEELRYWGIVTREVAWYEANTEESEEIINRLKSGDQLFAQKFFYSTNTNGCNISRFRSKILANIKQTYKIEVSVEEFGDILYTFLWNEGTWSILDKYSRKSSFFCWLSEVAQHELIRYLEDMKLINVTRERTAGNTRLLGLSIAPEMWEYILNDTMPNGLYKDVLFSTLVKRNTEEKMMKSFCLKIEDLHRLQKKAEADLKDRLIRSDRGYEELVLRDKTPRVIEVSEEFAKDFCVWQEGKSNANPLADVLGVDLNHEDLQKKVVDFLYTIPQKLKWTEEERIVWTLRFIEDTAPIEVAERIGRKRSWVDTKYSRLNVRFNKAVKEWWAENAK</sequence>
<dbReference type="Proteomes" id="UP000032046">
    <property type="component" value="Unassembled WGS sequence"/>
</dbReference>
<protein>
    <submittedName>
        <fullName evidence="1">Uncharacterized protein</fullName>
    </submittedName>
</protein>
<dbReference type="AlphaFoldDB" id="A0A0D0IWC9"/>
<dbReference type="RefSeq" id="WP_042517708.1">
    <property type="nucleotide sequence ID" value="NZ_JXQI01000082.1"/>
</dbReference>
<organism evidence="1 2">
    <name type="scientific">Prevotella pectinovora</name>
    <dbReference type="NCBI Taxonomy" id="1602169"/>
    <lineage>
        <taxon>Bacteria</taxon>
        <taxon>Pseudomonadati</taxon>
        <taxon>Bacteroidota</taxon>
        <taxon>Bacteroidia</taxon>
        <taxon>Bacteroidales</taxon>
        <taxon>Prevotellaceae</taxon>
        <taxon>Prevotella</taxon>
    </lineage>
</organism>
<proteinExistence type="predicted"/>
<evidence type="ECO:0000313" key="1">
    <source>
        <dbReference type="EMBL" id="KIP64475.1"/>
    </source>
</evidence>
<dbReference type="STRING" id="1602171.ST44_02240"/>
<comment type="caution">
    <text evidence="1">The sequence shown here is derived from an EMBL/GenBank/DDBJ whole genome shotgun (WGS) entry which is preliminary data.</text>
</comment>
<dbReference type="EMBL" id="JXQK01000020">
    <property type="protein sequence ID" value="KIP64475.1"/>
    <property type="molecule type" value="Genomic_DNA"/>
</dbReference>
<dbReference type="OrthoDB" id="1074753at2"/>